<dbReference type="eggNOG" id="ENOG502R8JD">
    <property type="taxonomic scope" value="Eukaryota"/>
</dbReference>
<proteinExistence type="predicted"/>
<reference evidence="2 3" key="2">
    <citation type="journal article" date="2013" name="PLoS Genet.">
        <title>Comparative genome structure, secondary metabolite, and effector coding capacity across Cochliobolus pathogens.</title>
        <authorList>
            <person name="Condon B.J."/>
            <person name="Leng Y."/>
            <person name="Wu D."/>
            <person name="Bushley K.E."/>
            <person name="Ohm R.A."/>
            <person name="Otillar R."/>
            <person name="Martin J."/>
            <person name="Schackwitz W."/>
            <person name="Grimwood J."/>
            <person name="MohdZainudin N."/>
            <person name="Xue C."/>
            <person name="Wang R."/>
            <person name="Manning V.A."/>
            <person name="Dhillon B."/>
            <person name="Tu Z.J."/>
            <person name="Steffenson B.J."/>
            <person name="Salamov A."/>
            <person name="Sun H."/>
            <person name="Lowry S."/>
            <person name="LaButti K."/>
            <person name="Han J."/>
            <person name="Copeland A."/>
            <person name="Lindquist E."/>
            <person name="Barry K."/>
            <person name="Schmutz J."/>
            <person name="Baker S.E."/>
            <person name="Ciuffetti L.M."/>
            <person name="Grigoriev I.V."/>
            <person name="Zhong S."/>
            <person name="Turgeon B.G."/>
        </authorList>
    </citation>
    <scope>NUCLEOTIDE SEQUENCE [LARGE SCALE GENOMIC DNA]</scope>
    <source>
        <strain evidence="3">28A</strain>
    </source>
</reference>
<dbReference type="InterPro" id="IPR013083">
    <property type="entry name" value="Znf_RING/FYVE/PHD"/>
</dbReference>
<dbReference type="Proteomes" id="UP000016935">
    <property type="component" value="Unassembled WGS sequence"/>
</dbReference>
<dbReference type="HOGENOM" id="CLU_590738_0_0_1"/>
<dbReference type="Gene3D" id="3.30.40.10">
    <property type="entry name" value="Zinc/RING finger domain, C3HC4 (zinc finger)"/>
    <property type="match status" value="1"/>
</dbReference>
<keyword evidence="3" id="KW-1185">Reference proteome</keyword>
<dbReference type="EMBL" id="KB908866">
    <property type="protein sequence ID" value="EOA81773.1"/>
    <property type="molecule type" value="Genomic_DNA"/>
</dbReference>
<feature type="region of interest" description="Disordered" evidence="1">
    <location>
        <begin position="426"/>
        <end position="463"/>
    </location>
</feature>
<feature type="compositionally biased region" description="Acidic residues" evidence="1">
    <location>
        <begin position="443"/>
        <end position="457"/>
    </location>
</feature>
<feature type="region of interest" description="Disordered" evidence="1">
    <location>
        <begin position="198"/>
        <end position="222"/>
    </location>
</feature>
<evidence type="ECO:0008006" key="4">
    <source>
        <dbReference type="Google" id="ProtNLM"/>
    </source>
</evidence>
<dbReference type="AlphaFoldDB" id="R0JKF0"/>
<dbReference type="GeneID" id="19404036"/>
<dbReference type="SUPFAM" id="SSF57850">
    <property type="entry name" value="RING/U-box"/>
    <property type="match status" value="1"/>
</dbReference>
<evidence type="ECO:0000256" key="1">
    <source>
        <dbReference type="SAM" id="MobiDB-lite"/>
    </source>
</evidence>
<evidence type="ECO:0000313" key="2">
    <source>
        <dbReference type="EMBL" id="EOA81773.1"/>
    </source>
</evidence>
<reference evidence="2 3" key="1">
    <citation type="journal article" date="2012" name="PLoS Pathog.">
        <title>Diverse lifestyles and strategies of plant pathogenesis encoded in the genomes of eighteen Dothideomycetes fungi.</title>
        <authorList>
            <person name="Ohm R.A."/>
            <person name="Feau N."/>
            <person name="Henrissat B."/>
            <person name="Schoch C.L."/>
            <person name="Horwitz B.A."/>
            <person name="Barry K.W."/>
            <person name="Condon B.J."/>
            <person name="Copeland A.C."/>
            <person name="Dhillon B."/>
            <person name="Glaser F."/>
            <person name="Hesse C.N."/>
            <person name="Kosti I."/>
            <person name="LaButti K."/>
            <person name="Lindquist E.A."/>
            <person name="Lucas S."/>
            <person name="Salamov A.A."/>
            <person name="Bradshaw R.E."/>
            <person name="Ciuffetti L."/>
            <person name="Hamelin R.C."/>
            <person name="Kema G.H.J."/>
            <person name="Lawrence C."/>
            <person name="Scott J.A."/>
            <person name="Spatafora J.W."/>
            <person name="Turgeon B.G."/>
            <person name="de Wit P.J.G.M."/>
            <person name="Zhong S."/>
            <person name="Goodwin S.B."/>
            <person name="Grigoriev I.V."/>
        </authorList>
    </citation>
    <scope>NUCLEOTIDE SEQUENCE [LARGE SCALE GENOMIC DNA]</scope>
    <source>
        <strain evidence="3">28A</strain>
    </source>
</reference>
<sequence>MLSSDSQSSERYIFGRSDEYYVTPQLGADAFQSLKAFIDSLKPIPLEDLEEDDRKCQLCSKRYGEPSGPGNNDSELPVRLHCNHVFGEKCLDKMFLDISVVELPLRPLSFGPGSRGHELLGILRAYAQDEKRYRDYFEVFRQMLESLCNADLAKNLFGWHWGTVLKEIFFYFTTVPLSKIQFMENAVLINMGTRYREDSPPTPISGPMSPSPSVLLGGDESKSVPTPKTLFESTSQENDWSGEDPKIAIFDDMELEDRASEEGVVLKQKFIRVLATELASIYSNFGNEVVTLECFSPEHHTDKLLHIPPHVYLDYDKHTLKQSSWEVNPLDYSLMSVSSSSSSSSSEISHASTETEVLGRIFPVIIRRLVACSCCKDTREESGELPGQEKVRPPRKLWWRDASGTPNRCPVCDMMLYDEYCTGESERMPINGMSESGSSVEDGNGDDESDDEGDDTIVDMSYP</sequence>
<accession>R0JKF0</accession>
<evidence type="ECO:0000313" key="3">
    <source>
        <dbReference type="Proteomes" id="UP000016935"/>
    </source>
</evidence>
<dbReference type="RefSeq" id="XP_008030709.1">
    <property type="nucleotide sequence ID" value="XM_008032518.1"/>
</dbReference>
<organism evidence="2 3">
    <name type="scientific">Exserohilum turcicum (strain 28A)</name>
    <name type="common">Northern leaf blight fungus</name>
    <name type="synonym">Setosphaeria turcica</name>
    <dbReference type="NCBI Taxonomy" id="671987"/>
    <lineage>
        <taxon>Eukaryota</taxon>
        <taxon>Fungi</taxon>
        <taxon>Dikarya</taxon>
        <taxon>Ascomycota</taxon>
        <taxon>Pezizomycotina</taxon>
        <taxon>Dothideomycetes</taxon>
        <taxon>Pleosporomycetidae</taxon>
        <taxon>Pleosporales</taxon>
        <taxon>Pleosporineae</taxon>
        <taxon>Pleosporaceae</taxon>
        <taxon>Exserohilum</taxon>
    </lineage>
</organism>
<dbReference type="OrthoDB" id="8062037at2759"/>
<gene>
    <name evidence="2" type="ORF">SETTUDRAFT_35592</name>
</gene>
<name>R0JKF0_EXST2</name>
<protein>
    <recommendedName>
        <fullName evidence="4">RING-type domain-containing protein</fullName>
    </recommendedName>
</protein>